<protein>
    <submittedName>
        <fullName evidence="1">Uncharacterized protein</fullName>
    </submittedName>
</protein>
<reference evidence="1" key="1">
    <citation type="journal article" date="2021" name="Proc. Natl. Acad. Sci. U.S.A.">
        <title>A Catalog of Tens of Thousands of Viruses from Human Metagenomes Reveals Hidden Associations with Chronic Diseases.</title>
        <authorList>
            <person name="Tisza M.J."/>
            <person name="Buck C.B."/>
        </authorList>
    </citation>
    <scope>NUCLEOTIDE SEQUENCE</scope>
    <source>
        <strain evidence="1">CtDOT22</strain>
    </source>
</reference>
<organism evidence="1">
    <name type="scientific">Siphoviridae sp. ctDOT22</name>
    <dbReference type="NCBI Taxonomy" id="2827812"/>
    <lineage>
        <taxon>Viruses</taxon>
        <taxon>Duplodnaviria</taxon>
        <taxon>Heunggongvirae</taxon>
        <taxon>Uroviricota</taxon>
        <taxon>Caudoviricetes</taxon>
    </lineage>
</organism>
<dbReference type="EMBL" id="BK032686">
    <property type="protein sequence ID" value="DAF55107.1"/>
    <property type="molecule type" value="Genomic_DNA"/>
</dbReference>
<evidence type="ECO:0000313" key="1">
    <source>
        <dbReference type="EMBL" id="DAF55107.1"/>
    </source>
</evidence>
<sequence>MKTLVTNSEHTVLYKRKFLSTKVYLRITDMNLSVNGILVKGHYYIKTEADPYYILDEIFPSILTWNQLSEVEFRLDKIRDNTYFKNVVMQRLTELTFLKLKLEGKSNYGIPSNDWIEYVEENN</sequence>
<proteinExistence type="predicted"/>
<name>A0A8S5SWF4_9CAUD</name>
<accession>A0A8S5SWF4</accession>